<keyword evidence="6" id="KW-0560">Oxidoreductase</keyword>
<dbReference type="AlphaFoldDB" id="A0A166BUS0"/>
<evidence type="ECO:0000256" key="3">
    <source>
        <dbReference type="ARBA" id="ARBA00010617"/>
    </source>
</evidence>
<dbReference type="EMBL" id="KV428099">
    <property type="protein sequence ID" value="KZT36768.1"/>
    <property type="molecule type" value="Genomic_DNA"/>
</dbReference>
<evidence type="ECO:0000313" key="10">
    <source>
        <dbReference type="Proteomes" id="UP000076798"/>
    </source>
</evidence>
<keyword evidence="7" id="KW-0408">Iron</keyword>
<dbReference type="PANTHER" id="PTHR46300">
    <property type="entry name" value="P450, PUTATIVE (EUROFUNG)-RELATED-RELATED"/>
    <property type="match status" value="1"/>
</dbReference>
<dbReference type="Proteomes" id="UP000076798">
    <property type="component" value="Unassembled WGS sequence"/>
</dbReference>
<dbReference type="PANTHER" id="PTHR46300:SF7">
    <property type="entry name" value="P450, PUTATIVE (EUROFUNG)-RELATED"/>
    <property type="match status" value="1"/>
</dbReference>
<dbReference type="InterPro" id="IPR036396">
    <property type="entry name" value="Cyt_P450_sf"/>
</dbReference>
<dbReference type="PRINTS" id="PR00463">
    <property type="entry name" value="EP450I"/>
</dbReference>
<organism evidence="9 10">
    <name type="scientific">Sistotremastrum suecicum HHB10207 ss-3</name>
    <dbReference type="NCBI Taxonomy" id="1314776"/>
    <lineage>
        <taxon>Eukaryota</taxon>
        <taxon>Fungi</taxon>
        <taxon>Dikarya</taxon>
        <taxon>Basidiomycota</taxon>
        <taxon>Agaricomycotina</taxon>
        <taxon>Agaricomycetes</taxon>
        <taxon>Sistotremastrales</taxon>
        <taxon>Sistotremastraceae</taxon>
        <taxon>Sistotremastrum</taxon>
    </lineage>
</organism>
<evidence type="ECO:0000256" key="1">
    <source>
        <dbReference type="ARBA" id="ARBA00001971"/>
    </source>
</evidence>
<evidence type="ECO:0000256" key="2">
    <source>
        <dbReference type="ARBA" id="ARBA00005179"/>
    </source>
</evidence>
<keyword evidence="4" id="KW-0349">Heme</keyword>
<dbReference type="Pfam" id="PF00067">
    <property type="entry name" value="p450"/>
    <property type="match status" value="3"/>
</dbReference>
<dbReference type="InterPro" id="IPR050364">
    <property type="entry name" value="Cytochrome_P450_fung"/>
</dbReference>
<evidence type="ECO:0000256" key="6">
    <source>
        <dbReference type="ARBA" id="ARBA00023002"/>
    </source>
</evidence>
<proteinExistence type="inferred from homology"/>
<keyword evidence="8" id="KW-0503">Monooxygenase</keyword>
<gene>
    <name evidence="9" type="ORF">SISSUDRAFT_1034596</name>
</gene>
<dbReference type="OrthoDB" id="1055148at2759"/>
<evidence type="ECO:0000256" key="7">
    <source>
        <dbReference type="ARBA" id="ARBA00023004"/>
    </source>
</evidence>
<comment type="pathway">
    <text evidence="2">Secondary metabolite biosynthesis.</text>
</comment>
<accession>A0A166BUS0</accession>
<keyword evidence="5" id="KW-0479">Metal-binding</keyword>
<dbReference type="GO" id="GO:0005506">
    <property type="term" value="F:iron ion binding"/>
    <property type="evidence" value="ECO:0007669"/>
    <property type="project" value="InterPro"/>
</dbReference>
<dbReference type="STRING" id="1314776.A0A166BUS0"/>
<evidence type="ECO:0000256" key="5">
    <source>
        <dbReference type="ARBA" id="ARBA00022723"/>
    </source>
</evidence>
<dbReference type="InterPro" id="IPR001128">
    <property type="entry name" value="Cyt_P450"/>
</dbReference>
<evidence type="ECO:0000256" key="8">
    <source>
        <dbReference type="ARBA" id="ARBA00023033"/>
    </source>
</evidence>
<dbReference type="InterPro" id="IPR002401">
    <property type="entry name" value="Cyt_P450_E_grp-I"/>
</dbReference>
<dbReference type="GO" id="GO:0004497">
    <property type="term" value="F:monooxygenase activity"/>
    <property type="evidence" value="ECO:0007669"/>
    <property type="project" value="UniProtKB-KW"/>
</dbReference>
<comment type="cofactor">
    <cofactor evidence="1">
        <name>heme</name>
        <dbReference type="ChEBI" id="CHEBI:30413"/>
    </cofactor>
</comment>
<dbReference type="GO" id="GO:0020037">
    <property type="term" value="F:heme binding"/>
    <property type="evidence" value="ECO:0007669"/>
    <property type="project" value="InterPro"/>
</dbReference>
<comment type="similarity">
    <text evidence="3">Belongs to the cytochrome P450 family.</text>
</comment>
<dbReference type="GO" id="GO:0016705">
    <property type="term" value="F:oxidoreductase activity, acting on paired donors, with incorporation or reduction of molecular oxygen"/>
    <property type="evidence" value="ECO:0007669"/>
    <property type="project" value="InterPro"/>
</dbReference>
<reference evidence="9 10" key="1">
    <citation type="journal article" date="2016" name="Mol. Biol. Evol.">
        <title>Comparative Genomics of Early-Diverging Mushroom-Forming Fungi Provides Insights into the Origins of Lignocellulose Decay Capabilities.</title>
        <authorList>
            <person name="Nagy L.G."/>
            <person name="Riley R."/>
            <person name="Tritt A."/>
            <person name="Adam C."/>
            <person name="Daum C."/>
            <person name="Floudas D."/>
            <person name="Sun H."/>
            <person name="Yadav J.S."/>
            <person name="Pangilinan J."/>
            <person name="Larsson K.H."/>
            <person name="Matsuura K."/>
            <person name="Barry K."/>
            <person name="Labutti K."/>
            <person name="Kuo R."/>
            <person name="Ohm R.A."/>
            <person name="Bhattacharya S.S."/>
            <person name="Shirouzu T."/>
            <person name="Yoshinaga Y."/>
            <person name="Martin F.M."/>
            <person name="Grigoriev I.V."/>
            <person name="Hibbett D.S."/>
        </authorList>
    </citation>
    <scope>NUCLEOTIDE SEQUENCE [LARGE SCALE GENOMIC DNA]</scope>
    <source>
        <strain evidence="9 10">HHB10207 ss-3</strain>
    </source>
</reference>
<sequence length="454" mass="50959">MDAPNRVYALQRPLMPSCMSLLYPELVLGLCFIAWKVYRWHQERLENPRSLPLPPGPKGFLFLGNALQIKKDPWLRFSEWHNYGDVIGLTVLGRKVAVLNTWEAADELFNKRGAIYSNRPPRILTTKYGGWDFSLISFPYGETFLRQRRFLSQSIGAGPVKSMYPLITKNARALAGHLIGGSKDIQSLLRLAGTANIISMSYGFTEHLDSVLQGLSGLGTPGAHPVDIFPILAHLPSWVWGRKLARSLRVLKAAAYSLGVEPYNLVKAQVKSGIAPPSMVASLIESNTGEDGEIKYERDIYGVAAISVLAMMIYPEIQRTVQKELDAVLSGDRLPLFEDQDSTPYLVAALKECLSTNFDEDGNQWPPWKDGRGDVARPVGLPHSSNRNDEYNGKFIPKDTMLLANIWKFGQDPVEYPLPTEFNPERFLVSEQGKWNLKQDFLDPEDFAFGFGRR</sequence>
<protein>
    <submittedName>
        <fullName evidence="9">Cytochrome P450</fullName>
    </submittedName>
</protein>
<name>A0A166BUS0_9AGAM</name>
<keyword evidence="10" id="KW-1185">Reference proteome</keyword>
<dbReference type="Gene3D" id="1.10.630.10">
    <property type="entry name" value="Cytochrome P450"/>
    <property type="match status" value="1"/>
</dbReference>
<dbReference type="SUPFAM" id="SSF48264">
    <property type="entry name" value="Cytochrome P450"/>
    <property type="match status" value="1"/>
</dbReference>
<evidence type="ECO:0000256" key="4">
    <source>
        <dbReference type="ARBA" id="ARBA00022617"/>
    </source>
</evidence>
<evidence type="ECO:0000313" key="9">
    <source>
        <dbReference type="EMBL" id="KZT36768.1"/>
    </source>
</evidence>